<feature type="region of interest" description="Disordered" evidence="5">
    <location>
        <begin position="1"/>
        <end position="25"/>
    </location>
</feature>
<dbReference type="GO" id="GO:0005886">
    <property type="term" value="C:plasma membrane"/>
    <property type="evidence" value="ECO:0007669"/>
    <property type="project" value="InterPro"/>
</dbReference>
<dbReference type="RefSeq" id="WP_100921641.1">
    <property type="nucleotide sequence ID" value="NZ_CP020370.1"/>
</dbReference>
<sequence length="1366" mass="142875">MTEDTQAPAPTPTPDPPAPAAPAAAPLGRRRHPVIRVLRLLGAILVPALLLTLLLLGLVLGTQSGLRTALALAEDLAPELIQVGKAQGRVLGRLHLEDVAIRLPDLDLRLGSFDLDWSPLAAVTGTLRIARVVARDVDVVTTPSEAAQAAAIVLPQIALPLQIEIGEALVENLRVLHRGVDTPLFVLDRAALGARLTGSALDLVGLELAAGQYGLTIRGAGQAQLTDRYPLDLQLDWDLTMPPAVQIAGRGHLSGDLDRLVVTYDLTGSAQVTLSAQVADVLERPRWDAVMQIEGVRVPDFQADAPEMAVRGRLETRGDLDAATLTGNLDGTAPNRADFGHLETALDAQWKDRRLDLRRLDLTESVSGARFSATGDLDLNPSPGTFKLNGTWERLRWPLTGALTATAPQGRVQASGTFDAYDYAVSGAVQGPAFPAVDLDLRGQGDAKGTRISALRVLTLGGSLEAAGSVAWAPELGWDLKAGAKDLNPSGIVPGIEDRIGFSLATKGGLAGFSYDLRAASQGPGLPPARLLLGGKGDLKGTEIASLRLEVLQGRIDGRARVAWDPAVTWEADLAAVGLDPGSYAPGWPGRIDGRLSSRGTLEAKGPNLTATLTGVQGTLRGYPIAAAGQVQMAAGTIRIQGLSASSGPSSARVDGVINEKLDLRFDLASPDLASLMPGAKGSIQARGRVQGGIKAPTVALQIDARDAALAGQGITRLTGSVDLALAPDGPLRIQLDGQGLTAGGLHWERLEVRGDGSVPNHRLSVTASGQPLSIRLEAAGGLTLAGAGPAAYRGTLSRLDLDSERYGNWRLPQAMPLRLAGPRIAAGPLCLRNAKGSGGCLGFEQTAPGEWTATIDLDPLGAELVQDLFSANLAAQGAARVKGRFAAKGPVLTGSALAEIPQGRLRLDLGQARFEELDLSRTRLTLDAGARGLGARLDLPLKGLGQFEAAVDLPGWRLDAPARPDQPLRGGVHGGVAGLARFSNLVPNLTGITGKLALDFDLGGTLSRPGVKGQATLRGFGAEVPLLGTKITNLDVTLTAPALERLTIQGQGEVGGRRLWLSGDAEGGAGGLSGQVLIAGERLKVADTKEYQVTLSPHIEIGLTPQGARVRGEIKVPLARIRPRKLPAGTLLPSPDIVLVDQAGAAKPPFPVDIDLRLTLGNDVTIDAFGVRGRLIGNLRILQAPGRELLGDGQLAIVDGVYRFNPGIGLGTDLIPILSNLGTELGTPLTITQGRLVFSNSPIGNPGLLLMAQRESGSLNAGVRVVGTLRNSRLAFFSESDPGMSQAEITKYLLTGIAPRTDTGQGGQSLSVGTYVAPNLYMEYVSGIGDSQNAVKLRYDWSRNIELEAESGDAPGADIFYKFER</sequence>
<dbReference type="KEGG" id="tsy:THSYN_25570"/>
<dbReference type="PANTHER" id="PTHR36985:SF1">
    <property type="entry name" value="TRANSLOCATION AND ASSEMBLY MODULE SUBUNIT TAMB"/>
    <property type="match status" value="1"/>
</dbReference>
<organism evidence="8 9">
    <name type="scientific">Candidatus Thiodictyon syntrophicum</name>
    <dbReference type="NCBI Taxonomy" id="1166950"/>
    <lineage>
        <taxon>Bacteria</taxon>
        <taxon>Pseudomonadati</taxon>
        <taxon>Pseudomonadota</taxon>
        <taxon>Gammaproteobacteria</taxon>
        <taxon>Chromatiales</taxon>
        <taxon>Chromatiaceae</taxon>
        <taxon>Thiodictyon</taxon>
    </lineage>
</organism>
<evidence type="ECO:0000256" key="5">
    <source>
        <dbReference type="SAM" id="MobiDB-lite"/>
    </source>
</evidence>
<keyword evidence="9" id="KW-1185">Reference proteome</keyword>
<dbReference type="InterPro" id="IPR007452">
    <property type="entry name" value="TamB_C"/>
</dbReference>
<dbReference type="GO" id="GO:0009306">
    <property type="term" value="P:protein secretion"/>
    <property type="evidence" value="ECO:0007669"/>
    <property type="project" value="InterPro"/>
</dbReference>
<accession>A0A2K8UET0</accession>
<dbReference type="Pfam" id="PF04357">
    <property type="entry name" value="TamB"/>
    <property type="match status" value="1"/>
</dbReference>
<name>A0A2K8UET0_9GAMM</name>
<comment type="subcellular location">
    <subcellularLocation>
        <location evidence="1">Membrane</location>
        <topology evidence="1">Single-pass membrane protein</topology>
    </subcellularLocation>
</comment>
<feature type="transmembrane region" description="Helical" evidence="6">
    <location>
        <begin position="37"/>
        <end position="60"/>
    </location>
</feature>
<dbReference type="OrthoDB" id="5555605at2"/>
<evidence type="ECO:0000256" key="4">
    <source>
        <dbReference type="ARBA" id="ARBA00023136"/>
    </source>
</evidence>
<dbReference type="Proteomes" id="UP000232638">
    <property type="component" value="Chromosome"/>
</dbReference>
<reference evidence="8 9" key="1">
    <citation type="submission" date="2017-03" db="EMBL/GenBank/DDBJ databases">
        <title>Complete genome sequence of Candidatus 'Thiodictyon syntrophicum' sp. nov. strain Cad16T, a photolithoautotroph purple sulfur bacterium isolated from an alpine meromictic lake.</title>
        <authorList>
            <person name="Luedin S.M."/>
            <person name="Pothier J.F."/>
            <person name="Danza F."/>
            <person name="Storelli N."/>
            <person name="Wittwer M."/>
            <person name="Tonolla M."/>
        </authorList>
    </citation>
    <scope>NUCLEOTIDE SEQUENCE [LARGE SCALE GENOMIC DNA]</scope>
    <source>
        <strain evidence="8 9">Cad16T</strain>
    </source>
</reference>
<feature type="compositionally biased region" description="Pro residues" evidence="5">
    <location>
        <begin position="9"/>
        <end position="20"/>
    </location>
</feature>
<feature type="domain" description="Translocation and assembly module TamB C-terminal" evidence="7">
    <location>
        <begin position="1079"/>
        <end position="1309"/>
    </location>
</feature>
<keyword evidence="2 6" id="KW-0812">Transmembrane</keyword>
<dbReference type="GO" id="GO:0097347">
    <property type="term" value="C:TAM protein secretion complex"/>
    <property type="evidence" value="ECO:0007669"/>
    <property type="project" value="TreeGrafter"/>
</dbReference>
<keyword evidence="3 6" id="KW-1133">Transmembrane helix</keyword>
<evidence type="ECO:0000256" key="1">
    <source>
        <dbReference type="ARBA" id="ARBA00004167"/>
    </source>
</evidence>
<evidence type="ECO:0000313" key="8">
    <source>
        <dbReference type="EMBL" id="AUB83969.1"/>
    </source>
</evidence>
<evidence type="ECO:0000256" key="3">
    <source>
        <dbReference type="ARBA" id="ARBA00022989"/>
    </source>
</evidence>
<keyword evidence="4 6" id="KW-0472">Membrane</keyword>
<dbReference type="PANTHER" id="PTHR36985">
    <property type="entry name" value="TRANSLOCATION AND ASSEMBLY MODULE SUBUNIT TAMB"/>
    <property type="match status" value="1"/>
</dbReference>
<protein>
    <submittedName>
        <fullName evidence="8">Translocation/assembly module TamB</fullName>
    </submittedName>
</protein>
<evidence type="ECO:0000256" key="2">
    <source>
        <dbReference type="ARBA" id="ARBA00022692"/>
    </source>
</evidence>
<dbReference type="EMBL" id="CP020370">
    <property type="protein sequence ID" value="AUB83969.1"/>
    <property type="molecule type" value="Genomic_DNA"/>
</dbReference>
<proteinExistence type="predicted"/>
<gene>
    <name evidence="8" type="ORF">THSYN_25570</name>
</gene>
<evidence type="ECO:0000259" key="7">
    <source>
        <dbReference type="Pfam" id="PF04357"/>
    </source>
</evidence>
<evidence type="ECO:0000313" key="9">
    <source>
        <dbReference type="Proteomes" id="UP000232638"/>
    </source>
</evidence>
<evidence type="ECO:0000256" key="6">
    <source>
        <dbReference type="SAM" id="Phobius"/>
    </source>
</evidence>